<feature type="domain" description="Aminoacyl-tRNA synthetase class Ia" evidence="12">
    <location>
        <begin position="950"/>
        <end position="987"/>
    </location>
</feature>
<dbReference type="GO" id="GO:0006429">
    <property type="term" value="P:leucyl-tRNA aminoacylation"/>
    <property type="evidence" value="ECO:0007669"/>
    <property type="project" value="InterPro"/>
</dbReference>
<dbReference type="PROSITE" id="PS00178">
    <property type="entry name" value="AA_TRNA_LIGASE_I"/>
    <property type="match status" value="1"/>
</dbReference>
<dbReference type="Proteomes" id="UP000220158">
    <property type="component" value="Chromosome 13"/>
</dbReference>
<accession>A0A1J1HCX8</accession>
<dbReference type="InterPro" id="IPR009008">
    <property type="entry name" value="Val/Leu/Ile-tRNA-synth_edit"/>
</dbReference>
<dbReference type="Gene3D" id="3.40.50.620">
    <property type="entry name" value="HUPs"/>
    <property type="match status" value="3"/>
</dbReference>
<dbReference type="InterPro" id="IPR001412">
    <property type="entry name" value="aa-tRNA-synth_I_CS"/>
</dbReference>
<dbReference type="EC" id="6.1.1.4" evidence="2"/>
<feature type="transmembrane region" description="Helical" evidence="11">
    <location>
        <begin position="1195"/>
        <end position="1219"/>
    </location>
</feature>
<dbReference type="RefSeq" id="XP_028535753.1">
    <property type="nucleotide sequence ID" value="XM_028678626.1"/>
</dbReference>
<evidence type="ECO:0000256" key="6">
    <source>
        <dbReference type="ARBA" id="ARBA00022917"/>
    </source>
</evidence>
<evidence type="ECO:0000259" key="13">
    <source>
        <dbReference type="Pfam" id="PF08264"/>
    </source>
</evidence>
<evidence type="ECO:0000256" key="4">
    <source>
        <dbReference type="ARBA" id="ARBA00022741"/>
    </source>
</evidence>
<dbReference type="Pfam" id="PF00133">
    <property type="entry name" value="tRNA-synt_1"/>
    <property type="match status" value="3"/>
</dbReference>
<reference evidence="15 16" key="1">
    <citation type="submission" date="2015-04" db="EMBL/GenBank/DDBJ databases">
        <authorList>
            <consortium name="Pathogen Informatics"/>
        </authorList>
    </citation>
    <scope>NUCLEOTIDE SEQUENCE [LARGE SCALE GENOMIC DNA]</scope>
    <source>
        <strain evidence="15 16">SGS1</strain>
    </source>
</reference>
<keyword evidence="4 10" id="KW-0547">Nucleotide-binding</keyword>
<evidence type="ECO:0000256" key="10">
    <source>
        <dbReference type="RuleBase" id="RU363035"/>
    </source>
</evidence>
<dbReference type="SUPFAM" id="SSF47323">
    <property type="entry name" value="Anticodon-binding domain of a subclass of class I aminoacyl-tRNA synthetases"/>
    <property type="match status" value="1"/>
</dbReference>
<dbReference type="GO" id="GO:0004823">
    <property type="term" value="F:leucine-tRNA ligase activity"/>
    <property type="evidence" value="ECO:0007669"/>
    <property type="project" value="UniProtKB-EC"/>
</dbReference>
<dbReference type="PANTHER" id="PTHR43740:SF2">
    <property type="entry name" value="LEUCINE--TRNA LIGASE, MITOCHONDRIAL"/>
    <property type="match status" value="1"/>
</dbReference>
<keyword evidence="3 10" id="KW-0436">Ligase</keyword>
<dbReference type="KEGG" id="prel:PRELSG_1310500"/>
<evidence type="ECO:0000256" key="1">
    <source>
        <dbReference type="ARBA" id="ARBA00005594"/>
    </source>
</evidence>
<dbReference type="PANTHER" id="PTHR43740">
    <property type="entry name" value="LEUCYL-TRNA SYNTHETASE"/>
    <property type="match status" value="1"/>
</dbReference>
<comment type="catalytic activity">
    <reaction evidence="9">
        <text>tRNA(Leu) + L-leucine + ATP = L-leucyl-tRNA(Leu) + AMP + diphosphate</text>
        <dbReference type="Rhea" id="RHEA:11688"/>
        <dbReference type="Rhea" id="RHEA-COMP:9613"/>
        <dbReference type="Rhea" id="RHEA-COMP:9622"/>
        <dbReference type="ChEBI" id="CHEBI:30616"/>
        <dbReference type="ChEBI" id="CHEBI:33019"/>
        <dbReference type="ChEBI" id="CHEBI:57427"/>
        <dbReference type="ChEBI" id="CHEBI:78442"/>
        <dbReference type="ChEBI" id="CHEBI:78494"/>
        <dbReference type="ChEBI" id="CHEBI:456215"/>
        <dbReference type="EC" id="6.1.1.4"/>
    </reaction>
</comment>
<feature type="domain" description="Leucyl-tRNA synthetase editing" evidence="14">
    <location>
        <begin position="464"/>
        <end position="553"/>
    </location>
</feature>
<dbReference type="Pfam" id="PF08264">
    <property type="entry name" value="Anticodon_1"/>
    <property type="match status" value="1"/>
</dbReference>
<keyword evidence="11" id="KW-0472">Membrane</keyword>
<keyword evidence="16" id="KW-1185">Reference proteome</keyword>
<dbReference type="InterPro" id="IPR002300">
    <property type="entry name" value="aa-tRNA-synth_Ia"/>
</dbReference>
<dbReference type="InterPro" id="IPR009080">
    <property type="entry name" value="tRNAsynth_Ia_anticodon-bd"/>
</dbReference>
<organism evidence="15 16">
    <name type="scientific">Plasmodium relictum</name>
    <dbReference type="NCBI Taxonomy" id="85471"/>
    <lineage>
        <taxon>Eukaryota</taxon>
        <taxon>Sar</taxon>
        <taxon>Alveolata</taxon>
        <taxon>Apicomplexa</taxon>
        <taxon>Aconoidasida</taxon>
        <taxon>Haemosporida</taxon>
        <taxon>Plasmodiidae</taxon>
        <taxon>Plasmodium</taxon>
        <taxon>Plasmodium (Haemamoeba)</taxon>
    </lineage>
</organism>
<keyword evidence="11" id="KW-0812">Transmembrane</keyword>
<evidence type="ECO:0000256" key="3">
    <source>
        <dbReference type="ARBA" id="ARBA00022598"/>
    </source>
</evidence>
<sequence length="1318" mass="158353">MFFQCIFIIILYSVFYVNFKNVHTFRIRYSKEDLFLKSCKVLKKRKIKKKFSILSKHYDFNLIEKKWQVIWNTKRLLDKDFEIFNNLRKNIKDKSSYSVKEDNKKCLGKKYGMLKKYYILDMFPYPSSQGLHVGHILCFTITDVISKFKRMNNFCVFHPIGWDSFGLPCDRLSMKLKINPKKIIKKNILNFKRQLIMLGFLFNWSNEINTCDKNYFKWTQWIIIQMYLNKLGYRKRSYVNWCKELNCVISNDELKNELNLQNLQIEKVKLLQWYLKITKYANRLIKDLKLIDWPNKIKNMQINWIGKKSGIVIKAKIIHIGKLILNYSFDLGRKFIYIYYSNIYNHSIFLLFNYIYYIAINKSFNKINYEFFSFLKSMNNAYEINCEFIKDNEIRKNDQKINNCLMNEIAYKNEKNMYDNEYIVSNINNNKSILTDLVNNNVYSLQEKQCYLQNFKEGNETTSEKDTYVKIFLNRNEALLENDKIIVSVNHPNINKIVNNDEFLLKYVSQTITKNDISRLKNDEIYFSGSVIYNPIINKFIPIYVCSYILDNNKSILLLRKGNKEDNKINELLYKLLYSSNYSIKKNIYNLKDWLFSRQRYWGEPFPFLYKMEKKKKKNSENNETNDMIYEKNEVYDKDIDNNKFLSFKEENDNKQIEIKKIKNSPMNKVYIDNIPLCLPKFNKQIYEKDNKGNKVYSVLSRFKEWIVTKKKNIIYKRESDIMPQWAGSSWYYLRYVDSKNKEQIFDKEKANFWLPVDLYVGGNEHAVLHLLYSRFFHKFLFDLKLIKHKEPFQKLFNQGILLNTTSFYLYTNLKNELVSFSELSEKEDTNKKEKEKRDIIIENRCKIEISSKENQIDEKEMISCQVNNNKLKKEQSSIGMNENKNLSNSINQGSTKNEESEIRKVIESNNYIMENSYKKFIIDEEHVTERNQKYYLKNMPSIEVQPNFEKMSKSKGNTINPDDIVNIYGSDCLRLHILFLGPVDQNKKWTIKGIKGTFKFLNNLYNLFIDKIKKKKKKNYSIGLDTKKIEEDEYARNIIKDDTSEIDNKKIRLSDKNYINSENINSNEEEDVKTKNFKKDLNDDIICEICKNKNKNKNLIINFEKNISSSKKKNYKNKLKKNLNILKNESHLYKKLSNRIKKNIKVDVEKKKKVNYYIQKVTNCINTIKLNTAVSFFMEFYNEIKKWNYIPLKVFLIFIKLLYPFCPHICEEFWFYYLKKYRKKKKKKICYFCNSSLLYYEKWPSLFQIKEEKIVNISIKINNKHITFIQNNLKNSKNIIKESTNLIQDRIKKEIKKGKKIINIINIPNKIINFIIK</sequence>
<name>A0A1J1HCX8_PLARL</name>
<evidence type="ECO:0000256" key="9">
    <source>
        <dbReference type="ARBA" id="ARBA00047469"/>
    </source>
</evidence>
<keyword evidence="5 10" id="KW-0067">ATP-binding</keyword>
<dbReference type="OMA" id="KRECDIM"/>
<keyword evidence="6 10" id="KW-0648">Protein biosynthesis</keyword>
<evidence type="ECO:0000256" key="7">
    <source>
        <dbReference type="ARBA" id="ARBA00023146"/>
    </source>
</evidence>
<keyword evidence="11" id="KW-1133">Transmembrane helix</keyword>
<keyword evidence="7 10" id="KW-0030">Aminoacyl-tRNA synthetase</keyword>
<dbReference type="SUPFAM" id="SSF52374">
    <property type="entry name" value="Nucleotidylyl transferase"/>
    <property type="match status" value="1"/>
</dbReference>
<feature type="domain" description="Methionyl/Valyl/Leucyl/Isoleucyl-tRNA synthetase anticodon-binding" evidence="13">
    <location>
        <begin position="1154"/>
        <end position="1265"/>
    </location>
</feature>
<evidence type="ECO:0000313" key="15">
    <source>
        <dbReference type="EMBL" id="CRH03746.1"/>
    </source>
</evidence>
<evidence type="ECO:0000256" key="11">
    <source>
        <dbReference type="SAM" id="Phobius"/>
    </source>
</evidence>
<feature type="domain" description="Aminoacyl-tRNA synthetase class Ia" evidence="12">
    <location>
        <begin position="580"/>
        <end position="652"/>
    </location>
</feature>
<dbReference type="GO" id="GO:0005739">
    <property type="term" value="C:mitochondrion"/>
    <property type="evidence" value="ECO:0007669"/>
    <property type="project" value="TreeGrafter"/>
</dbReference>
<dbReference type="VEuPathDB" id="PlasmoDB:PRELSG_1310500"/>
<comment type="similarity">
    <text evidence="1 10">Belongs to the class-I aminoacyl-tRNA synthetase family.</text>
</comment>
<dbReference type="OrthoDB" id="15954at2759"/>
<dbReference type="Pfam" id="PF13603">
    <property type="entry name" value="tRNA-synt_1_2"/>
    <property type="match status" value="1"/>
</dbReference>
<dbReference type="PRINTS" id="PR00985">
    <property type="entry name" value="TRNASYNTHLEU"/>
</dbReference>
<dbReference type="EMBL" id="LN835308">
    <property type="protein sequence ID" value="CRH03746.1"/>
    <property type="molecule type" value="Genomic_DNA"/>
</dbReference>
<protein>
    <recommendedName>
        <fullName evidence="2">leucine--tRNA ligase</fullName>
        <ecNumber evidence="2">6.1.1.4</ecNumber>
    </recommendedName>
    <alternativeName>
        <fullName evidence="8">Leucyl-tRNA synthetase</fullName>
    </alternativeName>
</protein>
<dbReference type="InterPro" id="IPR014729">
    <property type="entry name" value="Rossmann-like_a/b/a_fold"/>
</dbReference>
<evidence type="ECO:0000256" key="5">
    <source>
        <dbReference type="ARBA" id="ARBA00022840"/>
    </source>
</evidence>
<evidence type="ECO:0000259" key="14">
    <source>
        <dbReference type="Pfam" id="PF13603"/>
    </source>
</evidence>
<dbReference type="GeneID" id="39738038"/>
<evidence type="ECO:0000313" key="16">
    <source>
        <dbReference type="Proteomes" id="UP000220158"/>
    </source>
</evidence>
<dbReference type="GO" id="GO:0002161">
    <property type="term" value="F:aminoacyl-tRNA deacylase activity"/>
    <property type="evidence" value="ECO:0007669"/>
    <property type="project" value="InterPro"/>
</dbReference>
<dbReference type="InterPro" id="IPR002302">
    <property type="entry name" value="Leu-tRNA-ligase"/>
</dbReference>
<evidence type="ECO:0000256" key="2">
    <source>
        <dbReference type="ARBA" id="ARBA00013164"/>
    </source>
</evidence>
<feature type="domain" description="Aminoacyl-tRNA synthetase class Ia" evidence="12">
    <location>
        <begin position="114"/>
        <end position="306"/>
    </location>
</feature>
<dbReference type="InterPro" id="IPR013155">
    <property type="entry name" value="M/V/L/I-tRNA-synth_anticd-bd"/>
</dbReference>
<dbReference type="Gene3D" id="3.90.740.10">
    <property type="entry name" value="Valyl/Leucyl/Isoleucyl-tRNA synthetase, editing domain"/>
    <property type="match status" value="1"/>
</dbReference>
<evidence type="ECO:0000256" key="8">
    <source>
        <dbReference type="ARBA" id="ARBA00030520"/>
    </source>
</evidence>
<dbReference type="GO" id="GO:0032543">
    <property type="term" value="P:mitochondrial translation"/>
    <property type="evidence" value="ECO:0007669"/>
    <property type="project" value="TreeGrafter"/>
</dbReference>
<evidence type="ECO:0000259" key="12">
    <source>
        <dbReference type="Pfam" id="PF00133"/>
    </source>
</evidence>
<proteinExistence type="inferred from homology"/>
<dbReference type="InterPro" id="IPR025709">
    <property type="entry name" value="Leu_tRNA-synth_edit"/>
</dbReference>
<dbReference type="Gene3D" id="1.10.730.10">
    <property type="entry name" value="Isoleucyl-tRNA Synthetase, Domain 1"/>
    <property type="match status" value="3"/>
</dbReference>
<gene>
    <name evidence="15" type="ORF">PRELSG_1310500</name>
</gene>
<dbReference type="GO" id="GO:0005524">
    <property type="term" value="F:ATP binding"/>
    <property type="evidence" value="ECO:0007669"/>
    <property type="project" value="UniProtKB-KW"/>
</dbReference>